<dbReference type="PANTHER" id="PTHR33223:SF10">
    <property type="entry name" value="AMINOTRANSFERASE-LIKE PLANT MOBILE DOMAIN-CONTAINING PROTEIN"/>
    <property type="match status" value="1"/>
</dbReference>
<evidence type="ECO:0000259" key="2">
    <source>
        <dbReference type="Pfam" id="PF03732"/>
    </source>
</evidence>
<feature type="domain" description="Retrotransposon gag" evidence="2">
    <location>
        <begin position="72"/>
        <end position="160"/>
    </location>
</feature>
<dbReference type="OrthoDB" id="1108343at2759"/>
<sequence length="304" mass="35077">MSLIPDIDKVIRETQQTPFSSRIANTCLRDTYKLRIPEYSGNSDPRAYIRALYLEILRAQFSPEEIEAACCQLFVENLAGPAKKWFETLDEKSIDNFDQLISAFVNQYSIFIESEVSEADLWKLSQAPNESLRSYVNRFKAIIAKIENPNEAVALLAFRNNLWYKSKFREELIVRPPKDIAKKITATLSFIANSVLKPNPSSDLEKFCEHHQIYGHSTDECRARAKELAKKQRAEEKWKNQSALINDNDKAPRKRERESESSPKNHLFHIRSDSTRPGVQRAQLTPQLNDPAVTRRPHQKDSEL</sequence>
<name>A0A6D2IWS5_9BRAS</name>
<dbReference type="EMBL" id="CACVBM020001081">
    <property type="protein sequence ID" value="CAA7029379.1"/>
    <property type="molecule type" value="Genomic_DNA"/>
</dbReference>
<dbReference type="InterPro" id="IPR005162">
    <property type="entry name" value="Retrotrans_gag_dom"/>
</dbReference>
<evidence type="ECO:0000313" key="4">
    <source>
        <dbReference type="Proteomes" id="UP000467841"/>
    </source>
</evidence>
<organism evidence="3 4">
    <name type="scientific">Microthlaspi erraticum</name>
    <dbReference type="NCBI Taxonomy" id="1685480"/>
    <lineage>
        <taxon>Eukaryota</taxon>
        <taxon>Viridiplantae</taxon>
        <taxon>Streptophyta</taxon>
        <taxon>Embryophyta</taxon>
        <taxon>Tracheophyta</taxon>
        <taxon>Spermatophyta</taxon>
        <taxon>Magnoliopsida</taxon>
        <taxon>eudicotyledons</taxon>
        <taxon>Gunneridae</taxon>
        <taxon>Pentapetalae</taxon>
        <taxon>rosids</taxon>
        <taxon>malvids</taxon>
        <taxon>Brassicales</taxon>
        <taxon>Brassicaceae</taxon>
        <taxon>Coluteocarpeae</taxon>
        <taxon>Microthlaspi</taxon>
    </lineage>
</organism>
<reference evidence="3" key="1">
    <citation type="submission" date="2020-01" db="EMBL/GenBank/DDBJ databases">
        <authorList>
            <person name="Mishra B."/>
        </authorList>
    </citation>
    <scope>NUCLEOTIDE SEQUENCE [LARGE SCALE GENOMIC DNA]</scope>
</reference>
<dbReference type="PANTHER" id="PTHR33223">
    <property type="entry name" value="CCHC-TYPE DOMAIN-CONTAINING PROTEIN"/>
    <property type="match status" value="1"/>
</dbReference>
<dbReference type="Proteomes" id="UP000467841">
    <property type="component" value="Unassembled WGS sequence"/>
</dbReference>
<accession>A0A6D2IWS5</accession>
<gene>
    <name evidence="3" type="ORF">MERR_LOCUS16614</name>
</gene>
<dbReference type="Pfam" id="PF03732">
    <property type="entry name" value="Retrotrans_gag"/>
    <property type="match status" value="1"/>
</dbReference>
<evidence type="ECO:0000313" key="3">
    <source>
        <dbReference type="EMBL" id="CAA7029379.1"/>
    </source>
</evidence>
<feature type="compositionally biased region" description="Basic and acidic residues" evidence="1">
    <location>
        <begin position="247"/>
        <end position="263"/>
    </location>
</feature>
<dbReference type="AlphaFoldDB" id="A0A6D2IWS5"/>
<keyword evidence="4" id="KW-1185">Reference proteome</keyword>
<feature type="region of interest" description="Disordered" evidence="1">
    <location>
        <begin position="233"/>
        <end position="304"/>
    </location>
</feature>
<proteinExistence type="predicted"/>
<protein>
    <recommendedName>
        <fullName evidence="2">Retrotransposon gag domain-containing protein</fullName>
    </recommendedName>
</protein>
<comment type="caution">
    <text evidence="3">The sequence shown here is derived from an EMBL/GenBank/DDBJ whole genome shotgun (WGS) entry which is preliminary data.</text>
</comment>
<evidence type="ECO:0000256" key="1">
    <source>
        <dbReference type="SAM" id="MobiDB-lite"/>
    </source>
</evidence>